<dbReference type="PROSITE" id="PS51318">
    <property type="entry name" value="TAT"/>
    <property type="match status" value="1"/>
</dbReference>
<gene>
    <name evidence="4" type="ORF">GKJPGBOP_03847</name>
</gene>
<feature type="domain" description="DUF4232" evidence="3">
    <location>
        <begin position="121"/>
        <end position="248"/>
    </location>
</feature>
<feature type="compositionally biased region" description="Low complexity" evidence="1">
    <location>
        <begin position="37"/>
        <end position="55"/>
    </location>
</feature>
<feature type="region of interest" description="Disordered" evidence="1">
    <location>
        <begin position="168"/>
        <end position="189"/>
    </location>
</feature>
<evidence type="ECO:0000313" key="4">
    <source>
        <dbReference type="EMBL" id="GCD44156.1"/>
    </source>
</evidence>
<keyword evidence="2" id="KW-0732">Signal</keyword>
<accession>A0A401W4C3</accession>
<reference evidence="4 5" key="1">
    <citation type="submission" date="2018-11" db="EMBL/GenBank/DDBJ databases">
        <title>Whole genome sequence of Streptomyces paromomycinus NBRC 15454(T).</title>
        <authorList>
            <person name="Komaki H."/>
            <person name="Tamura T."/>
        </authorList>
    </citation>
    <scope>NUCLEOTIDE SEQUENCE [LARGE SCALE GENOMIC DNA]</scope>
    <source>
        <strain evidence="4 5">NBRC 15454</strain>
    </source>
</reference>
<sequence>MSASIFDRTTRRRTLRVAAAALTAAAALSLTACSGSDAAASKAGGQSGSGAAAEAGGAGSAGSGGAGSDGGAAQGSDAQPDSAKPGSGEGTAPRAGSGGGAPSRAGSGGGAAKGGGKGKFCRTSELMMGATDSSPDQETGDVTVQMTNKGGRSCSVTGFAGVDLKDADGTSAPVHRGGEQPRITDLRPGDTATFSISYSVDSSGGNLATPTHLIVTPPNETHSVSLKWPAGAPKLAGPYDEKIKVHPVGIAN</sequence>
<name>A0A401W4C3_STREY</name>
<feature type="compositionally biased region" description="Gly residues" evidence="1">
    <location>
        <begin position="96"/>
        <end position="118"/>
    </location>
</feature>
<feature type="signal peptide" evidence="2">
    <location>
        <begin position="1"/>
        <end position="32"/>
    </location>
</feature>
<dbReference type="InterPro" id="IPR006311">
    <property type="entry name" value="TAT_signal"/>
</dbReference>
<evidence type="ECO:0000313" key="5">
    <source>
        <dbReference type="Proteomes" id="UP000286746"/>
    </source>
</evidence>
<evidence type="ECO:0000256" key="2">
    <source>
        <dbReference type="SAM" id="SignalP"/>
    </source>
</evidence>
<dbReference type="RefSeq" id="WP_125055097.1">
    <property type="nucleotide sequence ID" value="NZ_BHZD01000001.1"/>
</dbReference>
<evidence type="ECO:0000259" key="3">
    <source>
        <dbReference type="Pfam" id="PF14016"/>
    </source>
</evidence>
<feature type="chain" id="PRO_5039300604" description="DUF4232 domain-containing protein" evidence="2">
    <location>
        <begin position="33"/>
        <end position="252"/>
    </location>
</feature>
<dbReference type="AlphaFoldDB" id="A0A401W4C3"/>
<evidence type="ECO:0000256" key="1">
    <source>
        <dbReference type="SAM" id="MobiDB-lite"/>
    </source>
</evidence>
<dbReference type="Proteomes" id="UP000286746">
    <property type="component" value="Unassembled WGS sequence"/>
</dbReference>
<feature type="compositionally biased region" description="Gly residues" evidence="1">
    <location>
        <begin position="56"/>
        <end position="73"/>
    </location>
</feature>
<feature type="region of interest" description="Disordered" evidence="1">
    <location>
        <begin position="37"/>
        <end position="120"/>
    </location>
</feature>
<organism evidence="4 5">
    <name type="scientific">Streptomyces paromomycinus</name>
    <name type="common">Streptomyces rimosus subsp. paromomycinus</name>
    <dbReference type="NCBI Taxonomy" id="92743"/>
    <lineage>
        <taxon>Bacteria</taxon>
        <taxon>Bacillati</taxon>
        <taxon>Actinomycetota</taxon>
        <taxon>Actinomycetes</taxon>
        <taxon>Kitasatosporales</taxon>
        <taxon>Streptomycetaceae</taxon>
        <taxon>Streptomyces</taxon>
    </lineage>
</organism>
<dbReference type="InterPro" id="IPR025326">
    <property type="entry name" value="DUF4232"/>
</dbReference>
<dbReference type="EMBL" id="BHZD01000001">
    <property type="protein sequence ID" value="GCD44156.1"/>
    <property type="molecule type" value="Genomic_DNA"/>
</dbReference>
<keyword evidence="5" id="KW-1185">Reference proteome</keyword>
<protein>
    <recommendedName>
        <fullName evidence="3">DUF4232 domain-containing protein</fullName>
    </recommendedName>
</protein>
<feature type="compositionally biased region" description="Basic and acidic residues" evidence="1">
    <location>
        <begin position="176"/>
        <end position="188"/>
    </location>
</feature>
<comment type="caution">
    <text evidence="4">The sequence shown here is derived from an EMBL/GenBank/DDBJ whole genome shotgun (WGS) entry which is preliminary data.</text>
</comment>
<dbReference type="Pfam" id="PF14016">
    <property type="entry name" value="DUF4232"/>
    <property type="match status" value="1"/>
</dbReference>
<proteinExistence type="predicted"/>